<evidence type="ECO:0000313" key="1">
    <source>
        <dbReference type="EMBL" id="PWN69811.1"/>
    </source>
</evidence>
<dbReference type="RefSeq" id="WP_109711508.1">
    <property type="nucleotide sequence ID" value="NZ_PPED02000002.1"/>
</dbReference>
<dbReference type="AlphaFoldDB" id="A0A316X7L1"/>
<dbReference type="Proteomes" id="UP000236594">
    <property type="component" value="Unassembled WGS sequence"/>
</dbReference>
<protein>
    <submittedName>
        <fullName evidence="1">Uncharacterized protein</fullName>
    </submittedName>
</protein>
<evidence type="ECO:0000313" key="2">
    <source>
        <dbReference type="Proteomes" id="UP000236594"/>
    </source>
</evidence>
<name>A0A316X7L1_9FLAO</name>
<proteinExistence type="predicted"/>
<keyword evidence="2" id="KW-1185">Reference proteome</keyword>
<organism evidence="1 2">
    <name type="scientific">Chryseobacterium phosphatilyticum</name>
    <dbReference type="NCBI Taxonomy" id="475075"/>
    <lineage>
        <taxon>Bacteria</taxon>
        <taxon>Pseudomonadati</taxon>
        <taxon>Bacteroidota</taxon>
        <taxon>Flavobacteriia</taxon>
        <taxon>Flavobacteriales</taxon>
        <taxon>Weeksellaceae</taxon>
        <taxon>Chryseobacterium group</taxon>
        <taxon>Chryseobacterium</taxon>
    </lineage>
</organism>
<gene>
    <name evidence="1" type="ORF">C1631_007255</name>
</gene>
<sequence>MKTNSPFLRGISLKRYLYTILIVISGFVEAQTVTVSGNWAPTIASITEAGNNYAGTYDNITPSNPITMSGSLPGSFLNLLSSSGAKITMHHTPTVWNSSLALSAKRTGGTTTINGLCVACTATINGGTTYTSVPQATDVTFVTITFTGLLGLGNSVNFSNINLQLQLTGVSVTVPAAAYSTRVVFTVAAN</sequence>
<dbReference type="EMBL" id="PPED02000002">
    <property type="protein sequence ID" value="PWN69811.1"/>
    <property type="molecule type" value="Genomic_DNA"/>
</dbReference>
<accession>A0A316X7L1</accession>
<dbReference type="OrthoDB" id="964707at2"/>
<reference evidence="1 2" key="1">
    <citation type="submission" date="2018-04" db="EMBL/GenBank/DDBJ databases">
        <title>Draft Genome Sequence of Phosphate-Solubilizing Chryseobacterium sp. ISE14 that is a Biocontrol and Plant Growth-Promoting Rhizobacterium Isolated from Cucumber.</title>
        <authorList>
            <person name="Jeong J.-J."/>
            <person name="Sang M.K."/>
            <person name="Choi I.-G."/>
            <person name="Kim K.D."/>
        </authorList>
    </citation>
    <scope>NUCLEOTIDE SEQUENCE [LARGE SCALE GENOMIC DNA]</scope>
    <source>
        <strain evidence="1 2">ISE14</strain>
    </source>
</reference>
<comment type="caution">
    <text evidence="1">The sequence shown here is derived from an EMBL/GenBank/DDBJ whole genome shotgun (WGS) entry which is preliminary data.</text>
</comment>